<dbReference type="Proteomes" id="UP000236379">
    <property type="component" value="Unassembled WGS sequence"/>
</dbReference>
<comment type="caution">
    <text evidence="12">The sequence shown here is derived from an EMBL/GenBank/DDBJ whole genome shotgun (WGS) entry which is preliminary data.</text>
</comment>
<dbReference type="GO" id="GO:0004673">
    <property type="term" value="F:protein histidine kinase activity"/>
    <property type="evidence" value="ECO:0007669"/>
    <property type="project" value="UniProtKB-EC"/>
</dbReference>
<evidence type="ECO:0000256" key="8">
    <source>
        <dbReference type="ARBA" id="ARBA00023012"/>
    </source>
</evidence>
<feature type="domain" description="HAMP" evidence="11">
    <location>
        <begin position="476"/>
        <end position="528"/>
    </location>
</feature>
<dbReference type="OrthoDB" id="61172at2"/>
<dbReference type="GO" id="GO:0005524">
    <property type="term" value="F:ATP binding"/>
    <property type="evidence" value="ECO:0007669"/>
    <property type="project" value="UniProtKB-KW"/>
</dbReference>
<accession>A0A2K3UUZ3</accession>
<dbReference type="Pfam" id="PF00672">
    <property type="entry name" value="HAMP"/>
    <property type="match status" value="1"/>
</dbReference>
<keyword evidence="10" id="KW-1133">Transmembrane helix</keyword>
<dbReference type="PROSITE" id="PS50885">
    <property type="entry name" value="HAMP"/>
    <property type="match status" value="1"/>
</dbReference>
<dbReference type="EC" id="2.7.13.3" evidence="2"/>
<comment type="catalytic activity">
    <reaction evidence="1">
        <text>ATP + protein L-histidine = ADP + protein N-phospho-L-histidine.</text>
        <dbReference type="EC" id="2.7.13.3"/>
    </reaction>
</comment>
<dbReference type="EMBL" id="PPPD01000001">
    <property type="protein sequence ID" value="PNY80354.1"/>
    <property type="molecule type" value="Genomic_DNA"/>
</dbReference>
<feature type="region of interest" description="Disordered" evidence="9">
    <location>
        <begin position="183"/>
        <end position="232"/>
    </location>
</feature>
<dbReference type="SMART" id="SM00304">
    <property type="entry name" value="HAMP"/>
    <property type="match status" value="1"/>
</dbReference>
<name>A0A2K3UUZ3_9DEIO</name>
<feature type="compositionally biased region" description="Low complexity" evidence="9">
    <location>
        <begin position="198"/>
        <end position="218"/>
    </location>
</feature>
<dbReference type="AlphaFoldDB" id="A0A2K3UUZ3"/>
<reference evidence="12 13" key="1">
    <citation type="submission" date="2018-01" db="EMBL/GenBank/DDBJ databases">
        <title>Deinococcus koreensis sp. nov., a radiation-resistant bacterium isolated from river water.</title>
        <authorList>
            <person name="Choi A."/>
        </authorList>
    </citation>
    <scope>NUCLEOTIDE SEQUENCE [LARGE SCALE GENOMIC DNA]</scope>
    <source>
        <strain evidence="12 13">SJW1-2</strain>
    </source>
</reference>
<dbReference type="PANTHER" id="PTHR44936:SF9">
    <property type="entry name" value="SENSOR PROTEIN CREC"/>
    <property type="match status" value="1"/>
</dbReference>
<evidence type="ECO:0000256" key="1">
    <source>
        <dbReference type="ARBA" id="ARBA00000085"/>
    </source>
</evidence>
<keyword evidence="13" id="KW-1185">Reference proteome</keyword>
<dbReference type="GO" id="GO:0000160">
    <property type="term" value="P:phosphorelay signal transduction system"/>
    <property type="evidence" value="ECO:0007669"/>
    <property type="project" value="UniProtKB-KW"/>
</dbReference>
<organism evidence="12 13">
    <name type="scientific">Deinococcus koreensis</name>
    <dbReference type="NCBI Taxonomy" id="2054903"/>
    <lineage>
        <taxon>Bacteria</taxon>
        <taxon>Thermotogati</taxon>
        <taxon>Deinococcota</taxon>
        <taxon>Deinococci</taxon>
        <taxon>Deinococcales</taxon>
        <taxon>Deinococcaceae</taxon>
        <taxon>Deinococcus</taxon>
    </lineage>
</organism>
<gene>
    <name evidence="12" type="ORF">CVO96_02320</name>
</gene>
<feature type="transmembrane region" description="Helical" evidence="10">
    <location>
        <begin position="289"/>
        <end position="312"/>
    </location>
</feature>
<dbReference type="InterPro" id="IPR003660">
    <property type="entry name" value="HAMP_dom"/>
</dbReference>
<keyword evidence="3" id="KW-0597">Phosphoprotein</keyword>
<feature type="region of interest" description="Disordered" evidence="9">
    <location>
        <begin position="101"/>
        <end position="157"/>
    </location>
</feature>
<dbReference type="CDD" id="cd06225">
    <property type="entry name" value="HAMP"/>
    <property type="match status" value="1"/>
</dbReference>
<keyword evidence="10" id="KW-0812">Transmembrane</keyword>
<evidence type="ECO:0000313" key="13">
    <source>
        <dbReference type="Proteomes" id="UP000236379"/>
    </source>
</evidence>
<dbReference type="InterPro" id="IPR050980">
    <property type="entry name" value="2C_sensor_his_kinase"/>
</dbReference>
<evidence type="ECO:0000256" key="6">
    <source>
        <dbReference type="ARBA" id="ARBA00022777"/>
    </source>
</evidence>
<evidence type="ECO:0000259" key="11">
    <source>
        <dbReference type="PROSITE" id="PS50885"/>
    </source>
</evidence>
<evidence type="ECO:0000256" key="2">
    <source>
        <dbReference type="ARBA" id="ARBA00012438"/>
    </source>
</evidence>
<evidence type="ECO:0000313" key="12">
    <source>
        <dbReference type="EMBL" id="PNY80354.1"/>
    </source>
</evidence>
<evidence type="ECO:0000256" key="9">
    <source>
        <dbReference type="SAM" id="MobiDB-lite"/>
    </source>
</evidence>
<keyword evidence="7" id="KW-0067">ATP-binding</keyword>
<evidence type="ECO:0000256" key="7">
    <source>
        <dbReference type="ARBA" id="ARBA00022840"/>
    </source>
</evidence>
<sequence length="536" mass="56796">MKYTVVIRQAVSDDGRLQLEQLLTERFGLTPEQAQRLASRRTGRLMKPTSRARAELLMTMFQSVGAEVALEGVRDETSVITEPFQAVAPTPAFMATDAFPDDAPLAPARAPGSPAGATPASPDPFAAAAPAWPSAPMPSAVPGAPLPATPRSSPFQTSPAFPSLAAAALLERPGDVELIRDSSPFARSPMPEVTAPRVSSTPAPAAPMTAAPMTAAPSPAAPASPAPESMVSAPSEMDVWTDFTGALTMNEPPPTPEGRPESVVMPMLLSPADEPGTRRARRQSLSRRLLLGTLLPLGLATALTLLLLSALLPRLQGQIVQDQAQTLAAALGTTLSTGSQSVSNLQLDAIVKDRNVAFVRIEKPGGSSYLRSADPRVNAAWNKEVGQWTARHPDRGSMRLGGETLVVTRVAVVENTLGQPTAVPVKAAPGQFTHKVTVGLRNDRFRASLRDTIGLVVLTSLFSLLVASVLANRTARAVVQPIEQLVKAADAISMGDLSRPVSADRNDEIGDLAQALERMRLSLESALERLRRRKRE</sequence>
<dbReference type="Gene3D" id="6.10.340.10">
    <property type="match status" value="1"/>
</dbReference>
<protein>
    <recommendedName>
        <fullName evidence="2">histidine kinase</fullName>
        <ecNumber evidence="2">2.7.13.3</ecNumber>
    </recommendedName>
</protein>
<evidence type="ECO:0000256" key="3">
    <source>
        <dbReference type="ARBA" id="ARBA00022553"/>
    </source>
</evidence>
<evidence type="ECO:0000256" key="4">
    <source>
        <dbReference type="ARBA" id="ARBA00022679"/>
    </source>
</evidence>
<evidence type="ECO:0000256" key="5">
    <source>
        <dbReference type="ARBA" id="ARBA00022741"/>
    </source>
</evidence>
<dbReference type="RefSeq" id="WP_103309884.1">
    <property type="nucleotide sequence ID" value="NZ_PPPD01000001.1"/>
</dbReference>
<feature type="compositionally biased region" description="Low complexity" evidence="9">
    <location>
        <begin position="101"/>
        <end position="142"/>
    </location>
</feature>
<dbReference type="SUPFAM" id="SSF158472">
    <property type="entry name" value="HAMP domain-like"/>
    <property type="match status" value="1"/>
</dbReference>
<keyword evidence="10" id="KW-0472">Membrane</keyword>
<feature type="transmembrane region" description="Helical" evidence="10">
    <location>
        <begin position="452"/>
        <end position="471"/>
    </location>
</feature>
<proteinExistence type="predicted"/>
<keyword evidence="6" id="KW-0418">Kinase</keyword>
<keyword evidence="8" id="KW-0902">Two-component regulatory system</keyword>
<dbReference type="PANTHER" id="PTHR44936">
    <property type="entry name" value="SENSOR PROTEIN CREC"/>
    <property type="match status" value="1"/>
</dbReference>
<evidence type="ECO:0000256" key="10">
    <source>
        <dbReference type="SAM" id="Phobius"/>
    </source>
</evidence>
<keyword evidence="5" id="KW-0547">Nucleotide-binding</keyword>
<keyword evidence="4" id="KW-0808">Transferase</keyword>
<dbReference type="GO" id="GO:0016020">
    <property type="term" value="C:membrane"/>
    <property type="evidence" value="ECO:0007669"/>
    <property type="project" value="InterPro"/>
</dbReference>